<dbReference type="Pfam" id="PF02181">
    <property type="entry name" value="FH2"/>
    <property type="match status" value="1"/>
</dbReference>
<dbReference type="GO" id="GO:0016477">
    <property type="term" value="P:cell migration"/>
    <property type="evidence" value="ECO:0007669"/>
    <property type="project" value="TreeGrafter"/>
</dbReference>
<comment type="similarity">
    <text evidence="1">Belongs to the formin homology family.</text>
</comment>
<dbReference type="AlphaFoldDB" id="A0A8S2HJP8"/>
<proteinExistence type="inferred from homology"/>
<evidence type="ECO:0000313" key="3">
    <source>
        <dbReference type="EMBL" id="CAF0867775.1"/>
    </source>
</evidence>
<evidence type="ECO:0000259" key="2">
    <source>
        <dbReference type="PROSITE" id="PS51444"/>
    </source>
</evidence>
<accession>A0A8S2HJP8</accession>
<dbReference type="PROSITE" id="PS51444">
    <property type="entry name" value="FH2"/>
    <property type="match status" value="1"/>
</dbReference>
<evidence type="ECO:0000313" key="5">
    <source>
        <dbReference type="Proteomes" id="UP000682733"/>
    </source>
</evidence>
<evidence type="ECO:0000256" key="1">
    <source>
        <dbReference type="ARBA" id="ARBA00023449"/>
    </source>
</evidence>
<dbReference type="SUPFAM" id="SSF101447">
    <property type="entry name" value="Formin homology 2 domain (FH2 domain)"/>
    <property type="match status" value="1"/>
</dbReference>
<sequence>MKDSKPELNMRISFRSRYNSTTKAAKDLIFAPKDRPRSILIDFEIFEELFKTGSGLPVNNAGNISPHLKPKFIKISESLTLLDPQGQRNLATARRKLDLDVNTIMRALNNLDLKILTIDTIDILQHFIPTESEKLKALINSSLALKNSTRFKKLLEIILAFGNYMNSSKRGPVYGFKLNSLEILSDTRTHDKRLTLLHYIVQTIQERSPDVANFDSDLKIVEKAAQVSLENIQTDVQDLTRGLDLTKKEPAIRQTMKNVEIRPLEDFLFLTQDKVDRLTKDAKNAQETFSQCVEYFARIDNDERNRLARKAAATLERPVNTKQTLNKCSQYTMELEHDIKTIR</sequence>
<dbReference type="InterPro" id="IPR042201">
    <property type="entry name" value="FH2_Formin_sf"/>
</dbReference>
<dbReference type="EMBL" id="CAJNOK010002615">
    <property type="protein sequence ID" value="CAF0867775.1"/>
    <property type="molecule type" value="Genomic_DNA"/>
</dbReference>
<dbReference type="PANTHER" id="PTHR45857:SF4">
    <property type="entry name" value="FORMIN-LIKE PROTEIN"/>
    <property type="match status" value="1"/>
</dbReference>
<dbReference type="EMBL" id="CAJOBA010002616">
    <property type="protein sequence ID" value="CAF3652588.1"/>
    <property type="molecule type" value="Genomic_DNA"/>
</dbReference>
<protein>
    <recommendedName>
        <fullName evidence="2">FH2 domain-containing protein</fullName>
    </recommendedName>
</protein>
<dbReference type="SMART" id="SM00498">
    <property type="entry name" value="FH2"/>
    <property type="match status" value="1"/>
</dbReference>
<organism evidence="4 5">
    <name type="scientific">Didymodactylos carnosus</name>
    <dbReference type="NCBI Taxonomy" id="1234261"/>
    <lineage>
        <taxon>Eukaryota</taxon>
        <taxon>Metazoa</taxon>
        <taxon>Spiralia</taxon>
        <taxon>Gnathifera</taxon>
        <taxon>Rotifera</taxon>
        <taxon>Eurotatoria</taxon>
        <taxon>Bdelloidea</taxon>
        <taxon>Philodinida</taxon>
        <taxon>Philodinidae</taxon>
        <taxon>Didymodactylos</taxon>
    </lineage>
</organism>
<name>A0A8S2HJP8_9BILA</name>
<dbReference type="GO" id="GO:0005829">
    <property type="term" value="C:cytosol"/>
    <property type="evidence" value="ECO:0007669"/>
    <property type="project" value="TreeGrafter"/>
</dbReference>
<dbReference type="GO" id="GO:0008360">
    <property type="term" value="P:regulation of cell shape"/>
    <property type="evidence" value="ECO:0007669"/>
    <property type="project" value="TreeGrafter"/>
</dbReference>
<dbReference type="Gene3D" id="1.20.58.2220">
    <property type="entry name" value="Formin, FH2 domain"/>
    <property type="match status" value="2"/>
</dbReference>
<dbReference type="InterPro" id="IPR043592">
    <property type="entry name" value="FMNL_animal"/>
</dbReference>
<dbReference type="InterPro" id="IPR015425">
    <property type="entry name" value="FH2_Formin"/>
</dbReference>
<dbReference type="Proteomes" id="UP000682733">
    <property type="component" value="Unassembled WGS sequence"/>
</dbReference>
<evidence type="ECO:0000313" key="4">
    <source>
        <dbReference type="EMBL" id="CAF3652588.1"/>
    </source>
</evidence>
<feature type="domain" description="FH2" evidence="2">
    <location>
        <begin position="1"/>
        <end position="343"/>
    </location>
</feature>
<dbReference type="GO" id="GO:0030866">
    <property type="term" value="P:cortical actin cytoskeleton organization"/>
    <property type="evidence" value="ECO:0007669"/>
    <property type="project" value="TreeGrafter"/>
</dbReference>
<reference evidence="4" key="1">
    <citation type="submission" date="2021-02" db="EMBL/GenBank/DDBJ databases">
        <authorList>
            <person name="Nowell W R."/>
        </authorList>
    </citation>
    <scope>NUCLEOTIDE SEQUENCE</scope>
</reference>
<dbReference type="PANTHER" id="PTHR45857">
    <property type="entry name" value="FORMIN-LIKE PROTEIN"/>
    <property type="match status" value="1"/>
</dbReference>
<comment type="caution">
    <text evidence="4">The sequence shown here is derived from an EMBL/GenBank/DDBJ whole genome shotgun (WGS) entry which is preliminary data.</text>
</comment>
<gene>
    <name evidence="3" type="ORF">OVA965_LOCUS7968</name>
    <name evidence="4" type="ORF">TMI583_LOCUS7964</name>
</gene>
<dbReference type="GO" id="GO:0051015">
    <property type="term" value="F:actin filament binding"/>
    <property type="evidence" value="ECO:0007669"/>
    <property type="project" value="TreeGrafter"/>
</dbReference>
<dbReference type="Proteomes" id="UP000677228">
    <property type="component" value="Unassembled WGS sequence"/>
</dbReference>